<dbReference type="GO" id="GO:0005524">
    <property type="term" value="F:ATP binding"/>
    <property type="evidence" value="ECO:0007669"/>
    <property type="project" value="UniProtKB-KW"/>
</dbReference>
<name>A0A0L6V5M5_9BASI</name>
<accession>A0A0L6V5M5</accession>
<evidence type="ECO:0000313" key="1">
    <source>
        <dbReference type="EMBL" id="KNZ56106.1"/>
    </source>
</evidence>
<dbReference type="AlphaFoldDB" id="A0A0L6V5M5"/>
<keyword evidence="1" id="KW-0067">ATP-binding</keyword>
<keyword evidence="2" id="KW-1185">Reference proteome</keyword>
<sequence>MVKGERERLLTMEAELRKRVVRQDEALGRVTDS</sequence>
<gene>
    <name evidence="1" type="ORF">VP01_2496g2</name>
</gene>
<keyword evidence="1" id="KW-0645">Protease</keyword>
<dbReference type="GO" id="GO:0006508">
    <property type="term" value="P:proteolysis"/>
    <property type="evidence" value="ECO:0007669"/>
    <property type="project" value="UniProtKB-KW"/>
</dbReference>
<keyword evidence="1" id="KW-0378">Hydrolase</keyword>
<dbReference type="GO" id="GO:0008233">
    <property type="term" value="F:peptidase activity"/>
    <property type="evidence" value="ECO:0007669"/>
    <property type="project" value="UniProtKB-KW"/>
</dbReference>
<comment type="caution">
    <text evidence="1">The sequence shown here is derived from an EMBL/GenBank/DDBJ whole genome shotgun (WGS) entry which is preliminary data.</text>
</comment>
<feature type="non-terminal residue" evidence="1">
    <location>
        <position position="33"/>
    </location>
</feature>
<keyword evidence="1" id="KW-0547">Nucleotide-binding</keyword>
<dbReference type="VEuPathDB" id="FungiDB:VP01_2496g2"/>
<dbReference type="EMBL" id="LAVV01007387">
    <property type="protein sequence ID" value="KNZ56106.1"/>
    <property type="molecule type" value="Genomic_DNA"/>
</dbReference>
<evidence type="ECO:0000313" key="2">
    <source>
        <dbReference type="Proteomes" id="UP000037035"/>
    </source>
</evidence>
<dbReference type="Proteomes" id="UP000037035">
    <property type="component" value="Unassembled WGS sequence"/>
</dbReference>
<reference evidence="1 2" key="1">
    <citation type="submission" date="2015-08" db="EMBL/GenBank/DDBJ databases">
        <title>Next Generation Sequencing and Analysis of the Genome of Puccinia sorghi L Schw, the Causal Agent of Maize Common Rust.</title>
        <authorList>
            <person name="Rochi L."/>
            <person name="Burguener G."/>
            <person name="Darino M."/>
            <person name="Turjanski A."/>
            <person name="Kreff E."/>
            <person name="Dieguez M.J."/>
            <person name="Sacco F."/>
        </authorList>
    </citation>
    <scope>NUCLEOTIDE SEQUENCE [LARGE SCALE GENOMIC DNA]</scope>
    <source>
        <strain evidence="1 2">RO10H11247</strain>
    </source>
</reference>
<proteinExistence type="predicted"/>
<protein>
    <submittedName>
        <fullName evidence="1">ATP-dependent Clp protease ATP-binding subunit ClpB</fullName>
    </submittedName>
</protein>
<organism evidence="1 2">
    <name type="scientific">Puccinia sorghi</name>
    <dbReference type="NCBI Taxonomy" id="27349"/>
    <lineage>
        <taxon>Eukaryota</taxon>
        <taxon>Fungi</taxon>
        <taxon>Dikarya</taxon>
        <taxon>Basidiomycota</taxon>
        <taxon>Pucciniomycotina</taxon>
        <taxon>Pucciniomycetes</taxon>
        <taxon>Pucciniales</taxon>
        <taxon>Pucciniaceae</taxon>
        <taxon>Puccinia</taxon>
    </lineage>
</organism>